<evidence type="ECO:0000256" key="4">
    <source>
        <dbReference type="ARBA" id="ARBA00021870"/>
    </source>
</evidence>
<dbReference type="Proteomes" id="UP000239480">
    <property type="component" value="Unassembled WGS sequence"/>
</dbReference>
<evidence type="ECO:0000256" key="1">
    <source>
        <dbReference type="ARBA" id="ARBA00004117"/>
    </source>
</evidence>
<dbReference type="InterPro" id="IPR011002">
    <property type="entry name" value="FliG_a-hlx"/>
</dbReference>
<evidence type="ECO:0000256" key="8">
    <source>
        <dbReference type="ARBA" id="ARBA00023136"/>
    </source>
</evidence>
<sequence>MDTPIAPIPMAGLPGLAPLPALNGPGSIPSPPPTARMSLSRRQKAAVIVQLLVHEGVKVPLDNLPDDLQELLTTEIGAMRTVDRDTLGAVVAEFAEEMDSIGLTFPGGIEGALGALDTCLSPATAARLRREAGVAARGDPWKRLAGLEAPRLVRVLEEESTEVGAVLLSKLSVSLAAELLGQLPGPRARELSYAISRTGRVEPETVRRIGLSLAAQLDAEPVSAFEEGPVQRVGAILNSSRAATRDDVLEGLDEADAEFAAEVRRAIFTFANVPARITPRDIPRIARGIDQSVLVMALAYAGQDATTKDARDYVLNNMSKRMADSLREEIEEVGAVKESDGEDAMAAVVGEIRRLVEAGELLLVAEDE</sequence>
<keyword evidence="15" id="KW-1185">Reference proteome</keyword>
<dbReference type="SUPFAM" id="SSF48029">
    <property type="entry name" value="FliG"/>
    <property type="match status" value="2"/>
</dbReference>
<dbReference type="PRINTS" id="PR00954">
    <property type="entry name" value="FLGMOTORFLIG"/>
</dbReference>
<gene>
    <name evidence="14" type="ORF">CLV78_101839</name>
</gene>
<evidence type="ECO:0000256" key="2">
    <source>
        <dbReference type="ARBA" id="ARBA00004413"/>
    </source>
</evidence>
<keyword evidence="14" id="KW-0966">Cell projection</keyword>
<dbReference type="InterPro" id="IPR023087">
    <property type="entry name" value="Flg_Motor_Flig_C"/>
</dbReference>
<evidence type="ECO:0000259" key="13">
    <source>
        <dbReference type="Pfam" id="PF14842"/>
    </source>
</evidence>
<proteinExistence type="inferred from homology"/>
<accession>A0A2T0RZX8</accession>
<dbReference type="EMBL" id="PVTD01000001">
    <property type="protein sequence ID" value="PRY26738.1"/>
    <property type="molecule type" value="Genomic_DNA"/>
</dbReference>
<evidence type="ECO:0000256" key="5">
    <source>
        <dbReference type="ARBA" id="ARBA00022475"/>
    </source>
</evidence>
<name>A0A2T0RZX8_9RHOB</name>
<keyword evidence="14" id="KW-0282">Flagellum</keyword>
<dbReference type="Gene3D" id="1.10.220.30">
    <property type="match status" value="3"/>
</dbReference>
<evidence type="ECO:0000313" key="14">
    <source>
        <dbReference type="EMBL" id="PRY26738.1"/>
    </source>
</evidence>
<comment type="similarity">
    <text evidence="3">Belongs to the FliG family.</text>
</comment>
<dbReference type="GO" id="GO:0071973">
    <property type="term" value="P:bacterial-type flagellum-dependent cell motility"/>
    <property type="evidence" value="ECO:0007669"/>
    <property type="project" value="InterPro"/>
</dbReference>
<keyword evidence="14" id="KW-0969">Cilium</keyword>
<evidence type="ECO:0000256" key="9">
    <source>
        <dbReference type="ARBA" id="ARBA00023143"/>
    </source>
</evidence>
<dbReference type="RefSeq" id="WP_245924824.1">
    <property type="nucleotide sequence ID" value="NZ_PVTD01000001.1"/>
</dbReference>
<evidence type="ECO:0000256" key="3">
    <source>
        <dbReference type="ARBA" id="ARBA00010299"/>
    </source>
</evidence>
<evidence type="ECO:0000256" key="10">
    <source>
        <dbReference type="ARBA" id="ARBA00025598"/>
    </source>
</evidence>
<dbReference type="PANTHER" id="PTHR30534:SF0">
    <property type="entry name" value="FLAGELLAR MOTOR SWITCH PROTEIN FLIG"/>
    <property type="match status" value="1"/>
</dbReference>
<organism evidence="14 15">
    <name type="scientific">Aliiruegeria haliotis</name>
    <dbReference type="NCBI Taxonomy" id="1280846"/>
    <lineage>
        <taxon>Bacteria</taxon>
        <taxon>Pseudomonadati</taxon>
        <taxon>Pseudomonadota</taxon>
        <taxon>Alphaproteobacteria</taxon>
        <taxon>Rhodobacterales</taxon>
        <taxon>Roseobacteraceae</taxon>
        <taxon>Aliiruegeria</taxon>
    </lineage>
</organism>
<dbReference type="GO" id="GO:0005886">
    <property type="term" value="C:plasma membrane"/>
    <property type="evidence" value="ECO:0007669"/>
    <property type="project" value="UniProtKB-SubCell"/>
</dbReference>
<dbReference type="InterPro" id="IPR028263">
    <property type="entry name" value="FliG_N"/>
</dbReference>
<evidence type="ECO:0000256" key="7">
    <source>
        <dbReference type="ARBA" id="ARBA00022779"/>
    </source>
</evidence>
<feature type="domain" description="Flagellar motor switch protein FliG C-terminal" evidence="11">
    <location>
        <begin position="251"/>
        <end position="362"/>
    </location>
</feature>
<dbReference type="Pfam" id="PF01706">
    <property type="entry name" value="FliG_C"/>
    <property type="match status" value="1"/>
</dbReference>
<dbReference type="InterPro" id="IPR000090">
    <property type="entry name" value="Flg_Motor_Flig"/>
</dbReference>
<evidence type="ECO:0000259" key="12">
    <source>
        <dbReference type="Pfam" id="PF14841"/>
    </source>
</evidence>
<comment type="function">
    <text evidence="10">FliG is one of three proteins (FliG, FliN, FliM) that forms the rotor-mounted switch complex (C ring), located at the base of the basal body. This complex interacts with the CheY and CheZ chemotaxis proteins, in addition to contacting components of the motor that determine the direction of flagellar rotation.</text>
</comment>
<feature type="domain" description="Flagellar motor switch protein FliG N-terminal" evidence="13">
    <location>
        <begin position="39"/>
        <end position="141"/>
    </location>
</feature>
<dbReference type="AlphaFoldDB" id="A0A2T0RZX8"/>
<keyword evidence="6" id="KW-0145">Chemotaxis</keyword>
<protein>
    <recommendedName>
        <fullName evidence="4">Flagellar motor switch protein FliG</fullName>
    </recommendedName>
</protein>
<feature type="domain" description="Flagellar motor switch protein FliG middle" evidence="12">
    <location>
        <begin position="151"/>
        <end position="219"/>
    </location>
</feature>
<evidence type="ECO:0000259" key="11">
    <source>
        <dbReference type="Pfam" id="PF01706"/>
    </source>
</evidence>
<keyword evidence="5" id="KW-1003">Cell membrane</keyword>
<reference evidence="14 15" key="1">
    <citation type="submission" date="2018-03" db="EMBL/GenBank/DDBJ databases">
        <title>Genomic Encyclopedia of Archaeal and Bacterial Type Strains, Phase II (KMG-II): from individual species to whole genera.</title>
        <authorList>
            <person name="Goeker M."/>
        </authorList>
    </citation>
    <scope>NUCLEOTIDE SEQUENCE [LARGE SCALE GENOMIC DNA]</scope>
    <source>
        <strain evidence="14 15">DSM 29328</strain>
    </source>
</reference>
<comment type="caution">
    <text evidence="14">The sequence shown here is derived from an EMBL/GenBank/DDBJ whole genome shotgun (WGS) entry which is preliminary data.</text>
</comment>
<dbReference type="Pfam" id="PF14842">
    <property type="entry name" value="FliG_N"/>
    <property type="match status" value="1"/>
</dbReference>
<keyword evidence="7" id="KW-0283">Flagellar rotation</keyword>
<dbReference type="GO" id="GO:0003774">
    <property type="term" value="F:cytoskeletal motor activity"/>
    <property type="evidence" value="ECO:0007669"/>
    <property type="project" value="InterPro"/>
</dbReference>
<keyword evidence="9" id="KW-0975">Bacterial flagellum</keyword>
<comment type="subcellular location">
    <subcellularLocation>
        <location evidence="1">Bacterial flagellum basal body</location>
    </subcellularLocation>
    <subcellularLocation>
        <location evidence="2">Cell membrane</location>
        <topology evidence="2">Peripheral membrane protein</topology>
        <orientation evidence="2">Cytoplasmic side</orientation>
    </subcellularLocation>
</comment>
<evidence type="ECO:0000256" key="6">
    <source>
        <dbReference type="ARBA" id="ARBA00022500"/>
    </source>
</evidence>
<keyword evidence="8" id="KW-0472">Membrane</keyword>
<dbReference type="PANTHER" id="PTHR30534">
    <property type="entry name" value="FLAGELLAR MOTOR SWITCH PROTEIN FLIG"/>
    <property type="match status" value="1"/>
</dbReference>
<dbReference type="GO" id="GO:0009425">
    <property type="term" value="C:bacterial-type flagellum basal body"/>
    <property type="evidence" value="ECO:0007669"/>
    <property type="project" value="UniProtKB-SubCell"/>
</dbReference>
<dbReference type="GO" id="GO:0006935">
    <property type="term" value="P:chemotaxis"/>
    <property type="evidence" value="ECO:0007669"/>
    <property type="project" value="UniProtKB-KW"/>
</dbReference>
<dbReference type="Pfam" id="PF14841">
    <property type="entry name" value="FliG_M"/>
    <property type="match status" value="1"/>
</dbReference>
<dbReference type="InterPro" id="IPR032779">
    <property type="entry name" value="FliG_M"/>
</dbReference>
<evidence type="ECO:0000313" key="15">
    <source>
        <dbReference type="Proteomes" id="UP000239480"/>
    </source>
</evidence>